<feature type="signal peptide" evidence="8">
    <location>
        <begin position="1"/>
        <end position="26"/>
    </location>
</feature>
<evidence type="ECO:0000259" key="9">
    <source>
        <dbReference type="PROSITE" id="PS52029"/>
    </source>
</evidence>
<dbReference type="GO" id="GO:0008360">
    <property type="term" value="P:regulation of cell shape"/>
    <property type="evidence" value="ECO:0007669"/>
    <property type="project" value="UniProtKB-UniRule"/>
</dbReference>
<keyword evidence="3" id="KW-0808">Transferase</keyword>
<evidence type="ECO:0000256" key="7">
    <source>
        <dbReference type="PROSITE-ProRule" id="PRU01373"/>
    </source>
</evidence>
<name>A0A6L5Z0L0_9RHOB</name>
<comment type="pathway">
    <text evidence="1 7">Cell wall biogenesis; peptidoglycan biosynthesis.</text>
</comment>
<dbReference type="InterPro" id="IPR052905">
    <property type="entry name" value="LD-transpeptidase_YkuD-like"/>
</dbReference>
<evidence type="ECO:0000313" key="11">
    <source>
        <dbReference type="Proteomes" id="UP000474957"/>
    </source>
</evidence>
<keyword evidence="8" id="KW-0732">Signal</keyword>
<dbReference type="SUPFAM" id="SSF47090">
    <property type="entry name" value="PGBD-like"/>
    <property type="match status" value="1"/>
</dbReference>
<keyword evidence="11" id="KW-1185">Reference proteome</keyword>
<dbReference type="RefSeq" id="WP_154446509.1">
    <property type="nucleotide sequence ID" value="NZ_WIND01000006.1"/>
</dbReference>
<dbReference type="PROSITE" id="PS52029">
    <property type="entry name" value="LD_TPASE"/>
    <property type="match status" value="1"/>
</dbReference>
<dbReference type="GO" id="GO:0071555">
    <property type="term" value="P:cell wall organization"/>
    <property type="evidence" value="ECO:0007669"/>
    <property type="project" value="UniProtKB-UniRule"/>
</dbReference>
<evidence type="ECO:0000313" key="10">
    <source>
        <dbReference type="EMBL" id="MSU90028.1"/>
    </source>
</evidence>
<gene>
    <name evidence="10" type="ORF">GE300_10440</name>
</gene>
<dbReference type="InterPro" id="IPR005490">
    <property type="entry name" value="LD_TPept_cat_dom"/>
</dbReference>
<dbReference type="GO" id="GO:0004180">
    <property type="term" value="F:carboxypeptidase activity"/>
    <property type="evidence" value="ECO:0007669"/>
    <property type="project" value="UniProtKB-ARBA"/>
</dbReference>
<keyword evidence="4 7" id="KW-0133">Cell shape</keyword>
<dbReference type="Gene3D" id="1.10.101.10">
    <property type="entry name" value="PGBD-like superfamily/PGBD"/>
    <property type="match status" value="1"/>
</dbReference>
<dbReference type="PANTHER" id="PTHR41533">
    <property type="entry name" value="L,D-TRANSPEPTIDASE HI_1667-RELATED"/>
    <property type="match status" value="1"/>
</dbReference>
<comment type="caution">
    <text evidence="10">The sequence shown here is derived from an EMBL/GenBank/DDBJ whole genome shotgun (WGS) entry which is preliminary data.</text>
</comment>
<dbReference type="Pfam" id="PF03734">
    <property type="entry name" value="YkuD"/>
    <property type="match status" value="1"/>
</dbReference>
<feature type="domain" description="L,D-TPase catalytic" evidence="9">
    <location>
        <begin position="307"/>
        <end position="486"/>
    </location>
</feature>
<dbReference type="Pfam" id="PF20142">
    <property type="entry name" value="Scaffold"/>
    <property type="match status" value="1"/>
</dbReference>
<dbReference type="AlphaFoldDB" id="A0A6L5Z0L0"/>
<dbReference type="UniPathway" id="UPA00219"/>
<keyword evidence="6 7" id="KW-0961">Cell wall biogenesis/degradation</keyword>
<feature type="active site" description="Proton donor/acceptor" evidence="7">
    <location>
        <position position="438"/>
    </location>
</feature>
<dbReference type="InterPro" id="IPR045380">
    <property type="entry name" value="LD_TPept_scaffold_dom"/>
</dbReference>
<evidence type="ECO:0000256" key="8">
    <source>
        <dbReference type="SAM" id="SignalP"/>
    </source>
</evidence>
<proteinExistence type="inferred from homology"/>
<comment type="similarity">
    <text evidence="2">Belongs to the YkuD family.</text>
</comment>
<dbReference type="InterPro" id="IPR002477">
    <property type="entry name" value="Peptidoglycan-bd-like"/>
</dbReference>
<dbReference type="GO" id="GO:0009252">
    <property type="term" value="P:peptidoglycan biosynthetic process"/>
    <property type="evidence" value="ECO:0007669"/>
    <property type="project" value="UniProtKB-UniPathway"/>
</dbReference>
<feature type="chain" id="PRO_5026743313" evidence="8">
    <location>
        <begin position="27"/>
        <end position="546"/>
    </location>
</feature>
<evidence type="ECO:0000256" key="6">
    <source>
        <dbReference type="ARBA" id="ARBA00023316"/>
    </source>
</evidence>
<dbReference type="InterPro" id="IPR036365">
    <property type="entry name" value="PGBD-like_sf"/>
</dbReference>
<dbReference type="InterPro" id="IPR038063">
    <property type="entry name" value="Transpep_catalytic_dom"/>
</dbReference>
<evidence type="ECO:0000256" key="1">
    <source>
        <dbReference type="ARBA" id="ARBA00004752"/>
    </source>
</evidence>
<evidence type="ECO:0000256" key="3">
    <source>
        <dbReference type="ARBA" id="ARBA00022679"/>
    </source>
</evidence>
<dbReference type="SUPFAM" id="SSF141523">
    <property type="entry name" value="L,D-transpeptidase catalytic domain-like"/>
    <property type="match status" value="1"/>
</dbReference>
<dbReference type="EMBL" id="WIND01000006">
    <property type="protein sequence ID" value="MSU90028.1"/>
    <property type="molecule type" value="Genomic_DNA"/>
</dbReference>
<dbReference type="CDD" id="cd16913">
    <property type="entry name" value="YkuD_like"/>
    <property type="match status" value="1"/>
</dbReference>
<evidence type="ECO:0000256" key="4">
    <source>
        <dbReference type="ARBA" id="ARBA00022960"/>
    </source>
</evidence>
<evidence type="ECO:0000256" key="2">
    <source>
        <dbReference type="ARBA" id="ARBA00005992"/>
    </source>
</evidence>
<evidence type="ECO:0000256" key="5">
    <source>
        <dbReference type="ARBA" id="ARBA00022984"/>
    </source>
</evidence>
<dbReference type="InterPro" id="IPR036366">
    <property type="entry name" value="PGBDSf"/>
</dbReference>
<feature type="active site" description="Nucleophile" evidence="7">
    <location>
        <position position="457"/>
    </location>
</feature>
<keyword evidence="5 7" id="KW-0573">Peptidoglycan synthesis</keyword>
<dbReference type="Gene3D" id="2.40.440.10">
    <property type="entry name" value="L,D-transpeptidase catalytic domain-like"/>
    <property type="match status" value="1"/>
</dbReference>
<dbReference type="PANTHER" id="PTHR41533:SF2">
    <property type="entry name" value="BLR7131 PROTEIN"/>
    <property type="match status" value="1"/>
</dbReference>
<dbReference type="Proteomes" id="UP000474957">
    <property type="component" value="Unassembled WGS sequence"/>
</dbReference>
<organism evidence="10 11">
    <name type="scientific">Halovulum marinum</name>
    <dbReference type="NCBI Taxonomy" id="2662447"/>
    <lineage>
        <taxon>Bacteria</taxon>
        <taxon>Pseudomonadati</taxon>
        <taxon>Pseudomonadota</taxon>
        <taxon>Alphaproteobacteria</taxon>
        <taxon>Rhodobacterales</taxon>
        <taxon>Paracoccaceae</taxon>
        <taxon>Halovulum</taxon>
    </lineage>
</organism>
<sequence>MTHRLTSILTSLSLFVAVGHVLPAQGQTPGTGAEPSTGAVAAPVPAAAPLSPAQAALRDALDAAGPQLAAVVGVYQQHDFAPVWTAPRAEALLAALDQAGRHGLPAGRYDEALLRGGEPGTPAYEVAMTRAFLTYARDVNSGLLEPRRVDSDIVVSPKRPDPFALLEGLATAPDAAGYLEALAPSHPHYAALQAEKARLEQLVAADIWGDPVPAGPTLRQGDSGPRVAALRRRLAAMESLELGEAPVFDAPLAMVVKAFQRSRRLSDDGVVGPTTLAVLNAQPEDRLKQVLVNLERQRWLNYDRGTRYILVNQAAFTAQLIDQGEVTLDTRVVIGTNEHRTQEFNDSMTYMVVNPTWHVPRSIATEEMLPKLQRNPGALGSSMQIMTRGGTRINPMLVDFRRFTRSNFPFVIKQRPGPGNALGKVKFMFPNQFSIYLHDTPAKHLFGRDVRAYSHGCVRVQKPFELAHALLAPQADDPQGYFRTLLDGGKERRVNLEQPVPIYLTYHSAFVGADGTVGYASDIYGRDARVFEALQAEGVNLGAVEG</sequence>
<reference evidence="10 11" key="1">
    <citation type="submission" date="2019-10" db="EMBL/GenBank/DDBJ databases">
        <title>Cognatihalovulum marinum gen. nov. sp. nov., a new member of the family Rhodobacteraceae isolated from deep seawater of the Northwest Indian Ocean.</title>
        <authorList>
            <person name="Ruan C."/>
            <person name="Wang J."/>
            <person name="Zheng X."/>
            <person name="Song L."/>
            <person name="Zhu Y."/>
            <person name="Huang Y."/>
            <person name="Lu Z."/>
            <person name="Du W."/>
            <person name="Huang L."/>
            <person name="Dai X."/>
        </authorList>
    </citation>
    <scope>NUCLEOTIDE SEQUENCE [LARGE SCALE GENOMIC DNA]</scope>
    <source>
        <strain evidence="10 11">2CG4</strain>
    </source>
</reference>
<dbReference type="Pfam" id="PF01471">
    <property type="entry name" value="PG_binding_1"/>
    <property type="match status" value="1"/>
</dbReference>
<protein>
    <submittedName>
        <fullName evidence="10">L,D-transpeptidase family protein</fullName>
    </submittedName>
</protein>
<accession>A0A6L5Z0L0</accession>
<dbReference type="GO" id="GO:0016740">
    <property type="term" value="F:transferase activity"/>
    <property type="evidence" value="ECO:0007669"/>
    <property type="project" value="UniProtKB-KW"/>
</dbReference>